<gene>
    <name evidence="1" type="ORF">EDD30_2614</name>
</gene>
<proteinExistence type="predicted"/>
<organism evidence="1 2">
    <name type="scientific">Couchioplanes caeruleus</name>
    <dbReference type="NCBI Taxonomy" id="56438"/>
    <lineage>
        <taxon>Bacteria</taxon>
        <taxon>Bacillati</taxon>
        <taxon>Actinomycetota</taxon>
        <taxon>Actinomycetes</taxon>
        <taxon>Micromonosporales</taxon>
        <taxon>Micromonosporaceae</taxon>
        <taxon>Couchioplanes</taxon>
    </lineage>
</organism>
<sequence>MMTLVSSSSPYLLVEEPTFVARFLLDPADSEESVANVDAFVDLPDASCWVLTIFTVDEVRRLLGVWRETGEVANGSYFYGVDAVIVPAPGIAVMTAAIRELVRSGDITSAGIRSEGSF</sequence>
<protein>
    <submittedName>
        <fullName evidence="1">Uncharacterized protein</fullName>
    </submittedName>
</protein>
<dbReference type="Proteomes" id="UP000271683">
    <property type="component" value="Unassembled WGS sequence"/>
</dbReference>
<name>A0A3N1GHT7_9ACTN</name>
<dbReference type="AlphaFoldDB" id="A0A3N1GHT7"/>
<evidence type="ECO:0000313" key="2">
    <source>
        <dbReference type="Proteomes" id="UP000271683"/>
    </source>
</evidence>
<reference evidence="1 2" key="1">
    <citation type="submission" date="2018-11" db="EMBL/GenBank/DDBJ databases">
        <title>Sequencing the genomes of 1000 actinobacteria strains.</title>
        <authorList>
            <person name="Klenk H.-P."/>
        </authorList>
    </citation>
    <scope>NUCLEOTIDE SEQUENCE [LARGE SCALE GENOMIC DNA]</scope>
    <source>
        <strain evidence="1 2">DSM 43634</strain>
    </source>
</reference>
<dbReference type="EMBL" id="RJKL01000001">
    <property type="protein sequence ID" value="ROP29797.1"/>
    <property type="molecule type" value="Genomic_DNA"/>
</dbReference>
<accession>A0A3N1GHT7</accession>
<comment type="caution">
    <text evidence="1">The sequence shown here is derived from an EMBL/GenBank/DDBJ whole genome shotgun (WGS) entry which is preliminary data.</text>
</comment>
<evidence type="ECO:0000313" key="1">
    <source>
        <dbReference type="EMBL" id="ROP29797.1"/>
    </source>
</evidence>